<organism evidence="1 2">
    <name type="scientific">Microscilla marina ATCC 23134</name>
    <dbReference type="NCBI Taxonomy" id="313606"/>
    <lineage>
        <taxon>Bacteria</taxon>
        <taxon>Pseudomonadati</taxon>
        <taxon>Bacteroidota</taxon>
        <taxon>Cytophagia</taxon>
        <taxon>Cytophagales</taxon>
        <taxon>Microscillaceae</taxon>
        <taxon>Microscilla</taxon>
    </lineage>
</organism>
<evidence type="ECO:0000313" key="2">
    <source>
        <dbReference type="Proteomes" id="UP000004095"/>
    </source>
</evidence>
<dbReference type="EMBL" id="AAWS01000015">
    <property type="protein sequence ID" value="EAY28547.1"/>
    <property type="molecule type" value="Genomic_DNA"/>
</dbReference>
<reference evidence="1 2" key="1">
    <citation type="submission" date="2007-01" db="EMBL/GenBank/DDBJ databases">
        <authorList>
            <person name="Haygood M."/>
            <person name="Podell S."/>
            <person name="Anderson C."/>
            <person name="Hopkinson B."/>
            <person name="Roe K."/>
            <person name="Barbeau K."/>
            <person name="Gaasterland T."/>
            <person name="Ferriera S."/>
            <person name="Johnson J."/>
            <person name="Kravitz S."/>
            <person name="Beeson K."/>
            <person name="Sutton G."/>
            <person name="Rogers Y.-H."/>
            <person name="Friedman R."/>
            <person name="Frazier M."/>
            <person name="Venter J.C."/>
        </authorList>
    </citation>
    <scope>NUCLEOTIDE SEQUENCE [LARGE SCALE GENOMIC DNA]</scope>
    <source>
        <strain evidence="1 2">ATCC 23134</strain>
    </source>
</reference>
<name>A1ZM15_MICM2</name>
<evidence type="ECO:0000313" key="1">
    <source>
        <dbReference type="EMBL" id="EAY28547.1"/>
    </source>
</evidence>
<comment type="caution">
    <text evidence="1">The sequence shown here is derived from an EMBL/GenBank/DDBJ whole genome shotgun (WGS) entry which is preliminary data.</text>
</comment>
<dbReference type="AlphaFoldDB" id="A1ZM15"/>
<protein>
    <submittedName>
        <fullName evidence="1">Uncharacterized protein</fullName>
    </submittedName>
</protein>
<sequence length="47" mass="5289">MFQLCNTGNFVYPPDALQGFGFYKTSTSKQQNLLAKAKQGLKKYLIS</sequence>
<dbReference type="Proteomes" id="UP000004095">
    <property type="component" value="Unassembled WGS sequence"/>
</dbReference>
<proteinExistence type="predicted"/>
<keyword evidence="2" id="KW-1185">Reference proteome</keyword>
<accession>A1ZM15</accession>
<gene>
    <name evidence="1" type="ORF">M23134_04394</name>
</gene>